<evidence type="ECO:0008006" key="5">
    <source>
        <dbReference type="Google" id="ProtNLM"/>
    </source>
</evidence>
<evidence type="ECO:0000256" key="2">
    <source>
        <dbReference type="PROSITE-ProRule" id="PRU00252"/>
    </source>
</evidence>
<dbReference type="Gene3D" id="2.40.50.140">
    <property type="entry name" value="Nucleic acid-binding proteins"/>
    <property type="match status" value="1"/>
</dbReference>
<sequence length="143" mass="16026">MSFSSVTLSGTIKTDAQQRFTPNNTSVITVMLNVLRYDNKAKQEKSYPVKVNLWGDSYTDMLPDLKAGTRVVVSGRLQIDQFNNKEGKPVRILVVEASRINLLEEIANTINYSELMDSGLDMDLSSENSLDRTDAFADQEVPF</sequence>
<name>A0A5C6MHX1_9PLAN</name>
<gene>
    <name evidence="3" type="ORF">E3A20_00480</name>
</gene>
<dbReference type="Pfam" id="PF00436">
    <property type="entry name" value="SSB"/>
    <property type="match status" value="1"/>
</dbReference>
<proteinExistence type="predicted"/>
<dbReference type="GO" id="GO:0003697">
    <property type="term" value="F:single-stranded DNA binding"/>
    <property type="evidence" value="ECO:0007669"/>
    <property type="project" value="InterPro"/>
</dbReference>
<evidence type="ECO:0000313" key="4">
    <source>
        <dbReference type="Proteomes" id="UP000321083"/>
    </source>
</evidence>
<reference evidence="3 4" key="1">
    <citation type="submission" date="2019-08" db="EMBL/GenBank/DDBJ databases">
        <title>100 year-old enigma solved: identification of Planctomyces bekefii, the type genus and species of the phylum Planctomycetes.</title>
        <authorList>
            <person name="Svetlana D.N."/>
            <person name="Overmann J."/>
        </authorList>
    </citation>
    <scope>NUCLEOTIDE SEQUENCE [LARGE SCALE GENOMIC DNA]</scope>
    <source>
        <strain evidence="3">Phe10_nw2017</strain>
    </source>
</reference>
<dbReference type="EMBL" id="SRHE01000003">
    <property type="protein sequence ID" value="TWW12709.1"/>
    <property type="molecule type" value="Genomic_DNA"/>
</dbReference>
<dbReference type="Proteomes" id="UP000321083">
    <property type="component" value="Unassembled WGS sequence"/>
</dbReference>
<accession>A0A5C6MHX1</accession>
<evidence type="ECO:0000313" key="3">
    <source>
        <dbReference type="EMBL" id="TWW12709.1"/>
    </source>
</evidence>
<keyword evidence="4" id="KW-1185">Reference proteome</keyword>
<dbReference type="InterPro" id="IPR000424">
    <property type="entry name" value="Primosome_PriB/ssb"/>
</dbReference>
<reference evidence="3 4" key="2">
    <citation type="submission" date="2019-08" db="EMBL/GenBank/DDBJ databases">
        <authorList>
            <person name="Henke P."/>
        </authorList>
    </citation>
    <scope>NUCLEOTIDE SEQUENCE [LARGE SCALE GENOMIC DNA]</scope>
    <source>
        <strain evidence="3">Phe10_nw2017</strain>
    </source>
</reference>
<comment type="caution">
    <text evidence="3">The sequence shown here is derived from an EMBL/GenBank/DDBJ whole genome shotgun (WGS) entry which is preliminary data.</text>
</comment>
<keyword evidence="1 2" id="KW-0238">DNA-binding</keyword>
<dbReference type="CDD" id="cd04496">
    <property type="entry name" value="SSB_OBF"/>
    <property type="match status" value="1"/>
</dbReference>
<dbReference type="SUPFAM" id="SSF50249">
    <property type="entry name" value="Nucleic acid-binding proteins"/>
    <property type="match status" value="1"/>
</dbReference>
<dbReference type="AlphaFoldDB" id="A0A5C6MHX1"/>
<protein>
    <recommendedName>
        <fullName evidence="5">Single-stranded DNA-binding protein</fullName>
    </recommendedName>
</protein>
<evidence type="ECO:0000256" key="1">
    <source>
        <dbReference type="ARBA" id="ARBA00023125"/>
    </source>
</evidence>
<dbReference type="PROSITE" id="PS50935">
    <property type="entry name" value="SSB"/>
    <property type="match status" value="1"/>
</dbReference>
<dbReference type="InterPro" id="IPR012340">
    <property type="entry name" value="NA-bd_OB-fold"/>
</dbReference>
<organism evidence="3 4">
    <name type="scientific">Planctomyces bekefii</name>
    <dbReference type="NCBI Taxonomy" id="1653850"/>
    <lineage>
        <taxon>Bacteria</taxon>
        <taxon>Pseudomonadati</taxon>
        <taxon>Planctomycetota</taxon>
        <taxon>Planctomycetia</taxon>
        <taxon>Planctomycetales</taxon>
        <taxon>Planctomycetaceae</taxon>
        <taxon>Planctomyces</taxon>
    </lineage>
</organism>